<protein>
    <submittedName>
        <fullName evidence="3">Uncharacterized protein</fullName>
    </submittedName>
</protein>
<organism evidence="3 4">
    <name type="scientific">Thiothrix eikelboomii</name>
    <dbReference type="NCBI Taxonomy" id="92487"/>
    <lineage>
        <taxon>Bacteria</taxon>
        <taxon>Pseudomonadati</taxon>
        <taxon>Pseudomonadota</taxon>
        <taxon>Gammaproteobacteria</taxon>
        <taxon>Thiotrichales</taxon>
        <taxon>Thiotrichaceae</taxon>
        <taxon>Thiothrix</taxon>
    </lineage>
</organism>
<dbReference type="RefSeq" id="WP_078920692.1">
    <property type="nucleotide sequence ID" value="NZ_FUYB01000001.1"/>
</dbReference>
<reference evidence="4" key="1">
    <citation type="submission" date="2017-02" db="EMBL/GenBank/DDBJ databases">
        <authorList>
            <person name="Varghese N."/>
            <person name="Submissions S."/>
        </authorList>
    </citation>
    <scope>NUCLEOTIDE SEQUENCE [LARGE SCALE GENOMIC DNA]</scope>
    <source>
        <strain evidence="4">ATCC 49788</strain>
    </source>
</reference>
<feature type="region of interest" description="Disordered" evidence="1">
    <location>
        <begin position="58"/>
        <end position="88"/>
    </location>
</feature>
<evidence type="ECO:0000256" key="2">
    <source>
        <dbReference type="SAM" id="SignalP"/>
    </source>
</evidence>
<name>A0A1T4VU72_9GAMM</name>
<feature type="signal peptide" evidence="2">
    <location>
        <begin position="1"/>
        <end position="20"/>
    </location>
</feature>
<dbReference type="AlphaFoldDB" id="A0A1T4VU72"/>
<feature type="chain" id="PRO_5012459362" evidence="2">
    <location>
        <begin position="21"/>
        <end position="102"/>
    </location>
</feature>
<evidence type="ECO:0000313" key="3">
    <source>
        <dbReference type="EMBL" id="SKA68051.1"/>
    </source>
</evidence>
<sequence>MKINNRHVAMAILIAGIAAAGCSQQQAAPPVETVPEPVVEVPQPEPMPVIEEPAPVVQPVPVQRPRPRPVQRPPVKVPPVKAKGTYRGAVQIDRGAMQQYQY</sequence>
<evidence type="ECO:0000313" key="4">
    <source>
        <dbReference type="Proteomes" id="UP000190460"/>
    </source>
</evidence>
<gene>
    <name evidence="3" type="ORF">SAMN02745130_00185</name>
</gene>
<keyword evidence="2" id="KW-0732">Signal</keyword>
<accession>A0A1T4VU72</accession>
<keyword evidence="4" id="KW-1185">Reference proteome</keyword>
<proteinExistence type="predicted"/>
<dbReference type="PROSITE" id="PS51257">
    <property type="entry name" value="PROKAR_LIPOPROTEIN"/>
    <property type="match status" value="1"/>
</dbReference>
<dbReference type="EMBL" id="FUYB01000001">
    <property type="protein sequence ID" value="SKA68051.1"/>
    <property type="molecule type" value="Genomic_DNA"/>
</dbReference>
<evidence type="ECO:0000256" key="1">
    <source>
        <dbReference type="SAM" id="MobiDB-lite"/>
    </source>
</evidence>
<feature type="compositionally biased region" description="Pro residues" evidence="1">
    <location>
        <begin position="58"/>
        <end position="77"/>
    </location>
</feature>
<dbReference type="STRING" id="92487.SAMN02745130_00185"/>
<dbReference type="Proteomes" id="UP000190460">
    <property type="component" value="Unassembled WGS sequence"/>
</dbReference>